<keyword evidence="4" id="KW-1185">Reference proteome</keyword>
<dbReference type="Gene3D" id="3.10.100.10">
    <property type="entry name" value="Mannose-Binding Protein A, subunit A"/>
    <property type="match status" value="1"/>
</dbReference>
<dbReference type="InterPro" id="IPR001304">
    <property type="entry name" value="C-type_lectin-like"/>
</dbReference>
<evidence type="ECO:0000259" key="2">
    <source>
        <dbReference type="PROSITE" id="PS50041"/>
    </source>
</evidence>
<comment type="caution">
    <text evidence="3">The sequence shown here is derived from an EMBL/GenBank/DDBJ whole genome shotgun (WGS) entry which is preliminary data.</text>
</comment>
<name>A0AAW0U2D4_SCYPA</name>
<organism evidence="3 4">
    <name type="scientific">Scylla paramamosain</name>
    <name type="common">Mud crab</name>
    <dbReference type="NCBI Taxonomy" id="85552"/>
    <lineage>
        <taxon>Eukaryota</taxon>
        <taxon>Metazoa</taxon>
        <taxon>Ecdysozoa</taxon>
        <taxon>Arthropoda</taxon>
        <taxon>Crustacea</taxon>
        <taxon>Multicrustacea</taxon>
        <taxon>Malacostraca</taxon>
        <taxon>Eumalacostraca</taxon>
        <taxon>Eucarida</taxon>
        <taxon>Decapoda</taxon>
        <taxon>Pleocyemata</taxon>
        <taxon>Brachyura</taxon>
        <taxon>Eubrachyura</taxon>
        <taxon>Portunoidea</taxon>
        <taxon>Portunidae</taxon>
        <taxon>Portuninae</taxon>
        <taxon>Scylla</taxon>
    </lineage>
</organism>
<evidence type="ECO:0000313" key="3">
    <source>
        <dbReference type="EMBL" id="KAK8394227.1"/>
    </source>
</evidence>
<gene>
    <name evidence="3" type="ORF">O3P69_006426</name>
</gene>
<proteinExistence type="predicted"/>
<feature type="domain" description="C-type lectin" evidence="2">
    <location>
        <begin position="271"/>
        <end position="393"/>
    </location>
</feature>
<dbReference type="Pfam" id="PF00059">
    <property type="entry name" value="Lectin_C"/>
    <property type="match status" value="1"/>
</dbReference>
<sequence>MAVPPHQIHIAIITYGQEKLLCNMDKILPQLQHRPYEILTYLSPHSCPSSTVFQVYRMRGWWCTLLLVVVEVMGTGPPSDFVGRLTALDFTDGNYYMMGREGVTASLDDLQRGQDGLIVKLNNVIRTLKEDELKLNNIFYKLGRHDTNLEDVDSNLHRLGDSSRRIEAKLNKHAYNVDFLRRRVEELHRQWQGEAGIQVEVAAVRSITDRLDDRLTDALARLGLVENTTKTLEKRSAPGHLGVFQAAERPPTLTVYPHPSRDSCRLDFERVGSDCYWFGGEELTFTEATAACLGHGGSLLTLPSPGTQLTLLLARLKKDTLYWTGGTDAFRHGYWVYLMTAQPVMPLHWAGGNESNPRSVDSQPEPDSHHCAGLTSQGLTARPCTQRHPYICHVM</sequence>
<dbReference type="Proteomes" id="UP001487740">
    <property type="component" value="Unassembled WGS sequence"/>
</dbReference>
<dbReference type="AlphaFoldDB" id="A0AAW0U2D4"/>
<dbReference type="InterPro" id="IPR016186">
    <property type="entry name" value="C-type_lectin-like/link_sf"/>
</dbReference>
<evidence type="ECO:0000313" key="4">
    <source>
        <dbReference type="Proteomes" id="UP001487740"/>
    </source>
</evidence>
<feature type="compositionally biased region" description="Polar residues" evidence="1">
    <location>
        <begin position="353"/>
        <end position="362"/>
    </location>
</feature>
<dbReference type="InterPro" id="IPR016187">
    <property type="entry name" value="CTDL_fold"/>
</dbReference>
<dbReference type="EMBL" id="JARAKH010000019">
    <property type="protein sequence ID" value="KAK8394227.1"/>
    <property type="molecule type" value="Genomic_DNA"/>
</dbReference>
<dbReference type="SUPFAM" id="SSF56436">
    <property type="entry name" value="C-type lectin-like"/>
    <property type="match status" value="1"/>
</dbReference>
<dbReference type="SMART" id="SM00034">
    <property type="entry name" value="CLECT"/>
    <property type="match status" value="1"/>
</dbReference>
<feature type="region of interest" description="Disordered" evidence="1">
    <location>
        <begin position="350"/>
        <end position="374"/>
    </location>
</feature>
<evidence type="ECO:0000256" key="1">
    <source>
        <dbReference type="SAM" id="MobiDB-lite"/>
    </source>
</evidence>
<reference evidence="3 4" key="1">
    <citation type="submission" date="2023-03" db="EMBL/GenBank/DDBJ databases">
        <title>High-quality genome of Scylla paramamosain provides insights in environmental adaptation.</title>
        <authorList>
            <person name="Zhang L."/>
        </authorList>
    </citation>
    <scope>NUCLEOTIDE SEQUENCE [LARGE SCALE GENOMIC DNA]</scope>
    <source>
        <strain evidence="3">LZ_2023a</strain>
        <tissue evidence="3">Muscle</tissue>
    </source>
</reference>
<protein>
    <recommendedName>
        <fullName evidence="2">C-type lectin domain-containing protein</fullName>
    </recommendedName>
</protein>
<accession>A0AAW0U2D4</accession>
<dbReference type="PROSITE" id="PS50041">
    <property type="entry name" value="C_TYPE_LECTIN_2"/>
    <property type="match status" value="1"/>
</dbReference>
<dbReference type="CDD" id="cd00037">
    <property type="entry name" value="CLECT"/>
    <property type="match status" value="1"/>
</dbReference>